<proteinExistence type="inferred from homology"/>
<sequence>MVVVAAVDRSGRSSHVVAEAASLAAAFDEPVHVVHALTRSEFVDLGLTSAQAEKPKDMAEIRSAAAEMAEDAVSGLSVPYETVGLVGDPADEVTEYADEQDASYIVVSPRRRSRTGKMLFGSVAQSILLNASCPVVSTLVAQE</sequence>
<dbReference type="PATRIC" id="fig|35746.4.peg.607"/>
<reference evidence="5" key="3">
    <citation type="journal article" date="2021" name="Front. Microbiol.">
        <title>Cellular and Genomic Properties of Haloferax gibbonsii LR2-5, the Host of Euryarchaeal Virus HFTV1.</title>
        <authorList>
            <person name="Tittes C."/>
            <person name="Schwarzer S."/>
            <person name="Pfeiffer F."/>
            <person name="Dyall-Smith M."/>
            <person name="Rodriguez-Franco M."/>
            <person name="Oksanen H.M."/>
            <person name="Quax T.E.F."/>
        </authorList>
    </citation>
    <scope>NUCLEOTIDE SEQUENCE</scope>
    <source>
        <strain evidence="5">LR2-5</strain>
    </source>
</reference>
<dbReference type="Gene3D" id="3.40.50.620">
    <property type="entry name" value="HUPs"/>
    <property type="match status" value="1"/>
</dbReference>
<gene>
    <name evidence="4" type="ORF">ABY42_02865</name>
    <name evidence="5" type="ORF">HfgLR_02905</name>
</gene>
<organism evidence="4 6">
    <name type="scientific">Haloferax gibbonsii</name>
    <dbReference type="NCBI Taxonomy" id="35746"/>
    <lineage>
        <taxon>Archaea</taxon>
        <taxon>Methanobacteriati</taxon>
        <taxon>Methanobacteriota</taxon>
        <taxon>Stenosarchaea group</taxon>
        <taxon>Halobacteria</taxon>
        <taxon>Halobacteriales</taxon>
        <taxon>Haloferacaceae</taxon>
        <taxon>Haloferax</taxon>
    </lineage>
</organism>
<dbReference type="Pfam" id="PF00582">
    <property type="entry name" value="Usp"/>
    <property type="match status" value="1"/>
</dbReference>
<evidence type="ECO:0000256" key="1">
    <source>
        <dbReference type="ARBA" id="ARBA00008791"/>
    </source>
</evidence>
<dbReference type="InterPro" id="IPR014729">
    <property type="entry name" value="Rossmann-like_a/b/a_fold"/>
</dbReference>
<keyword evidence="2" id="KW-0812">Transmembrane</keyword>
<evidence type="ECO:0000313" key="4">
    <source>
        <dbReference type="EMBL" id="AKU06732.1"/>
    </source>
</evidence>
<dbReference type="KEGG" id="hgi:ABY42_02865"/>
<dbReference type="Proteomes" id="UP000066124">
    <property type="component" value="Chromosome"/>
</dbReference>
<dbReference type="RefSeq" id="WP_050458671.1">
    <property type="nucleotide sequence ID" value="NZ_CP011947.1"/>
</dbReference>
<dbReference type="PANTHER" id="PTHR46268:SF6">
    <property type="entry name" value="UNIVERSAL STRESS PROTEIN UP12"/>
    <property type="match status" value="1"/>
</dbReference>
<reference evidence="4" key="2">
    <citation type="submission" date="2015-06" db="EMBL/GenBank/DDBJ databases">
        <authorList>
            <person name="Hoefler B.C."/>
            <person name="Straight P.D."/>
        </authorList>
    </citation>
    <scope>NUCLEOTIDE SEQUENCE [LARGE SCALE GENOMIC DNA]</scope>
    <source>
        <strain evidence="4">ARA6</strain>
    </source>
</reference>
<dbReference type="EMBL" id="CP063205">
    <property type="protein sequence ID" value="QOS10731.1"/>
    <property type="molecule type" value="Genomic_DNA"/>
</dbReference>
<accession>A0A0K1IQC6</accession>
<keyword evidence="2" id="KW-0472">Membrane</keyword>
<dbReference type="EMBL" id="CP011947">
    <property type="protein sequence ID" value="AKU06732.1"/>
    <property type="molecule type" value="Genomic_DNA"/>
</dbReference>
<protein>
    <submittedName>
        <fullName evidence="4">Universal stress protein UspA</fullName>
    </submittedName>
    <submittedName>
        <fullName evidence="5">UspA domain protein</fullName>
    </submittedName>
</protein>
<keyword evidence="2" id="KW-1133">Transmembrane helix</keyword>
<dbReference type="InterPro" id="IPR006016">
    <property type="entry name" value="UspA"/>
</dbReference>
<evidence type="ECO:0000256" key="2">
    <source>
        <dbReference type="SAM" id="Phobius"/>
    </source>
</evidence>
<name>A0A0K1IQC6_HALGI</name>
<dbReference type="SUPFAM" id="SSF52402">
    <property type="entry name" value="Adenine nucleotide alpha hydrolases-like"/>
    <property type="match status" value="1"/>
</dbReference>
<dbReference type="Proteomes" id="UP000663064">
    <property type="component" value="Chromosome"/>
</dbReference>
<comment type="similarity">
    <text evidence="1">Belongs to the universal stress protein A family.</text>
</comment>
<dbReference type="AlphaFoldDB" id="A0A0K1IQC6"/>
<evidence type="ECO:0000313" key="5">
    <source>
        <dbReference type="EMBL" id="QOS10731.1"/>
    </source>
</evidence>
<dbReference type="CDD" id="cd00293">
    <property type="entry name" value="USP-like"/>
    <property type="match status" value="1"/>
</dbReference>
<evidence type="ECO:0000313" key="6">
    <source>
        <dbReference type="Proteomes" id="UP000066124"/>
    </source>
</evidence>
<dbReference type="PANTHER" id="PTHR46268">
    <property type="entry name" value="STRESS RESPONSE PROTEIN NHAX"/>
    <property type="match status" value="1"/>
</dbReference>
<evidence type="ECO:0000259" key="3">
    <source>
        <dbReference type="Pfam" id="PF00582"/>
    </source>
</evidence>
<feature type="domain" description="UspA" evidence="3">
    <location>
        <begin position="3"/>
        <end position="136"/>
    </location>
</feature>
<reference evidence="6" key="1">
    <citation type="journal article" date="2015" name="J. Biotechnol.">
        <title>Complete genome sequence of Haloferax gibbonsii strain ARA6, a potential producer of polyhydroxyalkanoates and halocins isolated from Araruama, Rio de Janeiro, Brasil.</title>
        <authorList>
            <person name="Pinto L.H."/>
            <person name="D'Alincourt Carvalho-Assef A.P."/>
            <person name="Vieira R.P."/>
            <person name="Clementino M.M."/>
            <person name="Albano R.M."/>
        </authorList>
    </citation>
    <scope>NUCLEOTIDE SEQUENCE [LARGE SCALE GENOMIC DNA]</scope>
    <source>
        <strain evidence="6">ARA6</strain>
    </source>
</reference>
<feature type="transmembrane region" description="Helical" evidence="2">
    <location>
        <begin position="118"/>
        <end position="141"/>
    </location>
</feature>
<dbReference type="GeneID" id="59458249"/>